<evidence type="ECO:0000313" key="5">
    <source>
        <dbReference type="Proteomes" id="UP000002482"/>
    </source>
</evidence>
<dbReference type="Pfam" id="PF00440">
    <property type="entry name" value="TetR_N"/>
    <property type="match status" value="1"/>
</dbReference>
<evidence type="ECO:0000313" key="4">
    <source>
        <dbReference type="EMBL" id="ADX45819.1"/>
    </source>
</evidence>
<gene>
    <name evidence="4" type="ordered locus">Acav_1904</name>
</gene>
<dbReference type="KEGG" id="aaa:Acav_1904"/>
<feature type="domain" description="HTH tetR-type" evidence="3">
    <location>
        <begin position="12"/>
        <end position="72"/>
    </location>
</feature>
<dbReference type="Pfam" id="PF17920">
    <property type="entry name" value="TetR_C_16"/>
    <property type="match status" value="1"/>
</dbReference>
<keyword evidence="5" id="KW-1185">Reference proteome</keyword>
<dbReference type="InterPro" id="IPR009057">
    <property type="entry name" value="Homeodomain-like_sf"/>
</dbReference>
<dbReference type="InterPro" id="IPR036271">
    <property type="entry name" value="Tet_transcr_reg_TetR-rel_C_sf"/>
</dbReference>
<sequence>MFPEGTPLTRSQATKDRILDAARTLFASQGYDGTTVREVAALAQTNPALVIRYYGSKEALFLAAAEFDLQLPDLAGVSRDSLGERLAAHFFTIWEDSPSGRQLVALLRAAATHADARARMQDIFERQLRAAVRKLAAPAADADVRAALIASQMLGFALVRYVLEFSARGMSRQMAVRALGATLQRYLVEPI</sequence>
<dbReference type="InterPro" id="IPR050109">
    <property type="entry name" value="HTH-type_TetR-like_transc_reg"/>
</dbReference>
<accession>F0Q821</accession>
<feature type="DNA-binding region" description="H-T-H motif" evidence="2">
    <location>
        <begin position="35"/>
        <end position="54"/>
    </location>
</feature>
<dbReference type="SUPFAM" id="SSF48498">
    <property type="entry name" value="Tetracyclin repressor-like, C-terminal domain"/>
    <property type="match status" value="1"/>
</dbReference>
<evidence type="ECO:0000256" key="2">
    <source>
        <dbReference type="PROSITE-ProRule" id="PRU00335"/>
    </source>
</evidence>
<keyword evidence="1 2" id="KW-0238">DNA-binding</keyword>
<dbReference type="AlphaFoldDB" id="F0Q821"/>
<proteinExistence type="predicted"/>
<dbReference type="Gene3D" id="1.10.10.60">
    <property type="entry name" value="Homeodomain-like"/>
    <property type="match status" value="1"/>
</dbReference>
<evidence type="ECO:0000256" key="1">
    <source>
        <dbReference type="ARBA" id="ARBA00023125"/>
    </source>
</evidence>
<dbReference type="PANTHER" id="PTHR30055:SF235">
    <property type="entry name" value="TRANSCRIPTIONAL REGULATORY PROTEIN"/>
    <property type="match status" value="1"/>
</dbReference>
<dbReference type="HOGENOM" id="CLU_069356_10_0_4"/>
<name>F0Q821_PARA1</name>
<dbReference type="SUPFAM" id="SSF46689">
    <property type="entry name" value="Homeodomain-like"/>
    <property type="match status" value="1"/>
</dbReference>
<dbReference type="PROSITE" id="PS50977">
    <property type="entry name" value="HTH_TETR_2"/>
    <property type="match status" value="1"/>
</dbReference>
<dbReference type="GO" id="GO:0003700">
    <property type="term" value="F:DNA-binding transcription factor activity"/>
    <property type="evidence" value="ECO:0007669"/>
    <property type="project" value="TreeGrafter"/>
</dbReference>
<protein>
    <submittedName>
        <fullName evidence="4">Regulatory protein TetR</fullName>
    </submittedName>
</protein>
<evidence type="ECO:0000259" key="3">
    <source>
        <dbReference type="PROSITE" id="PS50977"/>
    </source>
</evidence>
<dbReference type="Gene3D" id="1.10.357.10">
    <property type="entry name" value="Tetracycline Repressor, domain 2"/>
    <property type="match status" value="1"/>
</dbReference>
<dbReference type="PANTHER" id="PTHR30055">
    <property type="entry name" value="HTH-TYPE TRANSCRIPTIONAL REGULATOR RUTR"/>
    <property type="match status" value="1"/>
</dbReference>
<dbReference type="Proteomes" id="UP000002482">
    <property type="component" value="Chromosome"/>
</dbReference>
<dbReference type="PRINTS" id="PR00455">
    <property type="entry name" value="HTHTETR"/>
</dbReference>
<dbReference type="InterPro" id="IPR041678">
    <property type="entry name" value="TetR_C_16"/>
</dbReference>
<dbReference type="GO" id="GO:0000976">
    <property type="term" value="F:transcription cis-regulatory region binding"/>
    <property type="evidence" value="ECO:0007669"/>
    <property type="project" value="TreeGrafter"/>
</dbReference>
<dbReference type="EMBL" id="CP002521">
    <property type="protein sequence ID" value="ADX45819.1"/>
    <property type="molecule type" value="Genomic_DNA"/>
</dbReference>
<organism evidence="4 5">
    <name type="scientific">Paracidovorax avenae (strain ATCC 19860 / DSM 7227 / CCUG 15838 / JCM 20985 / LMG 2117 / NCPPB 1011)</name>
    <name type="common">Acidovorax avenae</name>
    <dbReference type="NCBI Taxonomy" id="643561"/>
    <lineage>
        <taxon>Bacteria</taxon>
        <taxon>Pseudomonadati</taxon>
        <taxon>Pseudomonadota</taxon>
        <taxon>Betaproteobacteria</taxon>
        <taxon>Burkholderiales</taxon>
        <taxon>Comamonadaceae</taxon>
        <taxon>Paracidovorax</taxon>
    </lineage>
</organism>
<reference evidence="4" key="1">
    <citation type="submission" date="2011-02" db="EMBL/GenBank/DDBJ databases">
        <title>Complete sequence of Acidovorax avenae subsp. avenae ATCC 19860.</title>
        <authorList>
            <consortium name="US DOE Joint Genome Institute"/>
            <person name="Lucas S."/>
            <person name="Copeland A."/>
            <person name="Lapidus A."/>
            <person name="Cheng J.-F."/>
            <person name="Goodwin L."/>
            <person name="Pitluck S."/>
            <person name="Chertkov O."/>
            <person name="Held B."/>
            <person name="Detter J.C."/>
            <person name="Han C."/>
            <person name="Tapia R."/>
            <person name="Land M."/>
            <person name="Hauser L."/>
            <person name="Kyrpides N."/>
            <person name="Ivanova N."/>
            <person name="Ovchinnikova G."/>
            <person name="Pagani I."/>
            <person name="Gordon S."/>
            <person name="Woyke T."/>
        </authorList>
    </citation>
    <scope>NUCLEOTIDE SEQUENCE</scope>
    <source>
        <strain evidence="4">ATCC 19860</strain>
    </source>
</reference>
<dbReference type="InterPro" id="IPR001647">
    <property type="entry name" value="HTH_TetR"/>
</dbReference>